<evidence type="ECO:0000313" key="3">
    <source>
        <dbReference type="Proteomes" id="UP000226192"/>
    </source>
</evidence>
<dbReference type="EMBL" id="NJET01000004">
    <property type="protein sequence ID" value="PHH66915.1"/>
    <property type="molecule type" value="Genomic_DNA"/>
</dbReference>
<name>A0A2C5YBN9_9HYPO</name>
<proteinExistence type="predicted"/>
<dbReference type="InterPro" id="IPR052523">
    <property type="entry name" value="Trichothecene_AcTrans"/>
</dbReference>
<dbReference type="PANTHER" id="PTHR42791">
    <property type="entry name" value="GNAT FAMILY ACETYLTRANSFERASE"/>
    <property type="match status" value="1"/>
</dbReference>
<dbReference type="Proteomes" id="UP000226192">
    <property type="component" value="Unassembled WGS sequence"/>
</dbReference>
<organism evidence="2 3">
    <name type="scientific">Ophiocordyceps australis</name>
    <dbReference type="NCBI Taxonomy" id="1399860"/>
    <lineage>
        <taxon>Eukaryota</taxon>
        <taxon>Fungi</taxon>
        <taxon>Dikarya</taxon>
        <taxon>Ascomycota</taxon>
        <taxon>Pezizomycotina</taxon>
        <taxon>Sordariomycetes</taxon>
        <taxon>Hypocreomycetidae</taxon>
        <taxon>Hypocreales</taxon>
        <taxon>Ophiocordycipitaceae</taxon>
        <taxon>Ophiocordyceps</taxon>
    </lineage>
</organism>
<evidence type="ECO:0008006" key="4">
    <source>
        <dbReference type="Google" id="ProtNLM"/>
    </source>
</evidence>
<keyword evidence="3" id="KW-1185">Reference proteome</keyword>
<feature type="region of interest" description="Disordered" evidence="1">
    <location>
        <begin position="220"/>
        <end position="260"/>
    </location>
</feature>
<gene>
    <name evidence="2" type="ORF">CDD81_5267</name>
</gene>
<dbReference type="PANTHER" id="PTHR42791:SF2">
    <property type="entry name" value="N-ACETYLTRANSFERASE DOMAIN-CONTAINING PROTEIN"/>
    <property type="match status" value="1"/>
</dbReference>
<reference evidence="2 3" key="1">
    <citation type="submission" date="2017-06" db="EMBL/GenBank/DDBJ databases">
        <title>Ant-infecting Ophiocordyceps genomes reveal a high diversity of potential behavioral manipulation genes and a possible major role for enterotoxins.</title>
        <authorList>
            <person name="De Bekker C."/>
            <person name="Evans H.C."/>
            <person name="Brachmann A."/>
            <person name="Hughes D.P."/>
        </authorList>
    </citation>
    <scope>NUCLEOTIDE SEQUENCE [LARGE SCALE GENOMIC DNA]</scope>
    <source>
        <strain evidence="2 3">Map64</strain>
    </source>
</reference>
<feature type="compositionally biased region" description="Basic residues" evidence="1">
    <location>
        <begin position="234"/>
        <end position="245"/>
    </location>
</feature>
<comment type="caution">
    <text evidence="2">The sequence shown here is derived from an EMBL/GenBank/DDBJ whole genome shotgun (WGS) entry which is preliminary data.</text>
</comment>
<dbReference type="SUPFAM" id="SSF55729">
    <property type="entry name" value="Acyl-CoA N-acyltransferases (Nat)"/>
    <property type="match status" value="1"/>
</dbReference>
<dbReference type="InterPro" id="IPR016181">
    <property type="entry name" value="Acyl_CoA_acyltransferase"/>
</dbReference>
<dbReference type="STRING" id="1399860.A0A2C5YBN9"/>
<dbReference type="Gene3D" id="3.40.630.30">
    <property type="match status" value="1"/>
</dbReference>
<sequence length="311" mass="34903">MATLRPGFRIRPAGFADAQGMCRVYGDALSHDAFLLDSLFPERHARPDEFALRLKRFFWRRWWTLGWVADVLVDERAGGGEDKEGEEKSQEGEEKKNKVVGFAWWKRPASDLSWRERWLSPFAWIAPVMRLAIYIDTLVRPTPAIPSSAGHPLYHNIEALEHTHLDSRPWFYLSLLAISPSLQGTGLGGTLLRHGLDRIDAAAPADGITVTTTLTTTLEADVPGKPHSKDAHAAKSKGRASHKKKTREEAAKETSVTELEHQPRVRASPCYLIALKGLEPYYHRFGFRQVGRANTGELSAWEGGAFMIREP</sequence>
<feature type="compositionally biased region" description="Basic and acidic residues" evidence="1">
    <location>
        <begin position="222"/>
        <end position="233"/>
    </location>
</feature>
<dbReference type="OrthoDB" id="410198at2759"/>
<protein>
    <recommendedName>
        <fullName evidence="4">N-acetyltransferase domain-containing protein</fullName>
    </recommendedName>
</protein>
<dbReference type="AlphaFoldDB" id="A0A2C5YBN9"/>
<accession>A0A2C5YBN9</accession>
<evidence type="ECO:0000313" key="2">
    <source>
        <dbReference type="EMBL" id="PHH66915.1"/>
    </source>
</evidence>
<evidence type="ECO:0000256" key="1">
    <source>
        <dbReference type="SAM" id="MobiDB-lite"/>
    </source>
</evidence>